<dbReference type="EMBL" id="KV417494">
    <property type="protein sequence ID" value="KZP30372.1"/>
    <property type="molecule type" value="Genomic_DNA"/>
</dbReference>
<dbReference type="OrthoDB" id="3255572at2759"/>
<dbReference type="AlphaFoldDB" id="A0A166T9B8"/>
<evidence type="ECO:0000313" key="1">
    <source>
        <dbReference type="EMBL" id="KZP30372.1"/>
    </source>
</evidence>
<gene>
    <name evidence="1" type="ORF">FIBSPDRAFT_725944</name>
</gene>
<feature type="non-terminal residue" evidence="1">
    <location>
        <position position="1"/>
    </location>
</feature>
<sequence length="204" mass="22941">KDRTLYLLSEGYIPDDICDIFGVSECSLYRWRANFAAHGSVIPPWSYTPHQLIQGWPRILNADHTHDLLTLIEEAPSRDWVALAHDAAIGHTTVHNIIQNCGVTYKLLRRAAAERDEELRQDWRADMQANIVASQIVTMDETSKDDHTLYHHYSQAPAGEHATIDANFVCGERFSMVAALSVDAMLQPELFLTCSMETSSSISL</sequence>
<proteinExistence type="predicted"/>
<dbReference type="STRING" id="436010.A0A166T9B8"/>
<protein>
    <submittedName>
        <fullName evidence="1">Uncharacterized protein</fullName>
    </submittedName>
</protein>
<reference evidence="1" key="1">
    <citation type="journal article" date="2016" name="Mol. Biol. Evol.">
        <title>Comparative Genomics of Early-Diverging Mushroom-Forming Fungi Provides Insights into the Origins of Lignocellulose Decay Capabilities.</title>
        <authorList>
            <person name="Nagy L.G."/>
            <person name="Riley R."/>
            <person name="Tritt A."/>
            <person name="Adam C."/>
            <person name="Daum C."/>
            <person name="Floudas D."/>
            <person name="Sun H."/>
            <person name="Yadav J.S."/>
            <person name="Pangilinan J."/>
            <person name="Larsson K.H."/>
            <person name="Matsuura K."/>
            <person name="Barry K."/>
            <person name="Labutti K."/>
            <person name="Kuo R."/>
            <person name="Ohm R.A."/>
            <person name="Bhattacharya S.S."/>
            <person name="Shirouzu T."/>
            <person name="Yoshinaga Y."/>
            <person name="Martin F.M."/>
            <person name="Grigoriev I.V."/>
            <person name="Hibbett D.S."/>
        </authorList>
    </citation>
    <scope>NUCLEOTIDE SEQUENCE [LARGE SCALE GENOMIC DNA]</scope>
    <source>
        <strain evidence="1">CBS 109695</strain>
    </source>
</reference>
<accession>A0A166T9B8</accession>
<organism evidence="1">
    <name type="scientific">Athelia psychrophila</name>
    <dbReference type="NCBI Taxonomy" id="1759441"/>
    <lineage>
        <taxon>Eukaryota</taxon>
        <taxon>Fungi</taxon>
        <taxon>Dikarya</taxon>
        <taxon>Basidiomycota</taxon>
        <taxon>Agaricomycotina</taxon>
        <taxon>Agaricomycetes</taxon>
        <taxon>Agaricomycetidae</taxon>
        <taxon>Atheliales</taxon>
        <taxon>Atheliaceae</taxon>
        <taxon>Athelia</taxon>
    </lineage>
</organism>
<name>A0A166T9B8_9AGAM</name>
<dbReference type="Pfam" id="PF13384">
    <property type="entry name" value="HTH_23"/>
    <property type="match status" value="1"/>
</dbReference>